<dbReference type="EMBL" id="CP061538">
    <property type="protein sequence ID" value="QNV40336.1"/>
    <property type="molecule type" value="Genomic_DNA"/>
</dbReference>
<dbReference type="KEGG" id="rama:IDM48_02575"/>
<dbReference type="InterPro" id="IPR029063">
    <property type="entry name" value="SAM-dependent_MTases_sf"/>
</dbReference>
<keyword evidence="4" id="KW-0949">S-adenosyl-L-methionine</keyword>
<dbReference type="Pfam" id="PF05175">
    <property type="entry name" value="MTS"/>
    <property type="match status" value="1"/>
</dbReference>
<dbReference type="Proteomes" id="UP000516421">
    <property type="component" value="Chromosome"/>
</dbReference>
<dbReference type="InterPro" id="IPR055487">
    <property type="entry name" value="DUF7059"/>
</dbReference>
<keyword evidence="2 7" id="KW-0489">Methyltransferase</keyword>
<dbReference type="GO" id="GO:0035657">
    <property type="term" value="C:eRF1 methyltransferase complex"/>
    <property type="evidence" value="ECO:0007669"/>
    <property type="project" value="TreeGrafter"/>
</dbReference>
<keyword evidence="3 7" id="KW-0808">Transferase</keyword>
<dbReference type="Gene3D" id="3.40.50.150">
    <property type="entry name" value="Vaccinia Virus protein VP39"/>
    <property type="match status" value="1"/>
</dbReference>
<dbReference type="InterPro" id="IPR002052">
    <property type="entry name" value="DNA_methylase_N6_adenine_CS"/>
</dbReference>
<dbReference type="CDD" id="cd02440">
    <property type="entry name" value="AdoMet_MTases"/>
    <property type="match status" value="1"/>
</dbReference>
<dbReference type="GO" id="GO:0003676">
    <property type="term" value="F:nucleic acid binding"/>
    <property type="evidence" value="ECO:0007669"/>
    <property type="project" value="InterPro"/>
</dbReference>
<dbReference type="Pfam" id="PF23186">
    <property type="entry name" value="DUF7059"/>
    <property type="match status" value="1"/>
</dbReference>
<gene>
    <name evidence="7" type="ORF">IDM48_02575</name>
</gene>
<name>A0A7H2BKZ0_9MICC</name>
<dbReference type="AlphaFoldDB" id="A0A7H2BKZ0"/>
<organism evidence="7 8">
    <name type="scientific">Rothia amarae</name>
    <dbReference type="NCBI Taxonomy" id="169480"/>
    <lineage>
        <taxon>Bacteria</taxon>
        <taxon>Bacillati</taxon>
        <taxon>Actinomycetota</taxon>
        <taxon>Actinomycetes</taxon>
        <taxon>Micrococcales</taxon>
        <taxon>Micrococcaceae</taxon>
        <taxon>Rothia</taxon>
    </lineage>
</organism>
<dbReference type="RefSeq" id="WP_190617928.1">
    <property type="nucleotide sequence ID" value="NZ_CP061538.1"/>
</dbReference>
<proteinExistence type="inferred from homology"/>
<keyword evidence="8" id="KW-1185">Reference proteome</keyword>
<dbReference type="InterPro" id="IPR007848">
    <property type="entry name" value="Small_mtfrase_dom"/>
</dbReference>
<evidence type="ECO:0000256" key="4">
    <source>
        <dbReference type="ARBA" id="ARBA00022691"/>
    </source>
</evidence>
<feature type="domain" description="DUF7059" evidence="6">
    <location>
        <begin position="30"/>
        <end position="104"/>
    </location>
</feature>
<evidence type="ECO:0000256" key="3">
    <source>
        <dbReference type="ARBA" id="ARBA00022679"/>
    </source>
</evidence>
<dbReference type="InterPro" id="IPR052190">
    <property type="entry name" value="Euk-Arch_PrmC-MTase"/>
</dbReference>
<evidence type="ECO:0000256" key="2">
    <source>
        <dbReference type="ARBA" id="ARBA00022603"/>
    </source>
</evidence>
<dbReference type="GO" id="GO:0032259">
    <property type="term" value="P:methylation"/>
    <property type="evidence" value="ECO:0007669"/>
    <property type="project" value="UniProtKB-KW"/>
</dbReference>
<comment type="similarity">
    <text evidence="1">Belongs to the eukaryotic/archaeal PrmC-related family.</text>
</comment>
<evidence type="ECO:0000259" key="6">
    <source>
        <dbReference type="Pfam" id="PF23186"/>
    </source>
</evidence>
<dbReference type="PANTHER" id="PTHR45875:SF1">
    <property type="entry name" value="METHYLTRANSFERASE N6AMT1"/>
    <property type="match status" value="1"/>
</dbReference>
<evidence type="ECO:0000256" key="1">
    <source>
        <dbReference type="ARBA" id="ARBA00006149"/>
    </source>
</evidence>
<feature type="domain" description="Methyltransferase small" evidence="5">
    <location>
        <begin position="171"/>
        <end position="271"/>
    </location>
</feature>
<evidence type="ECO:0000313" key="8">
    <source>
        <dbReference type="Proteomes" id="UP000516421"/>
    </source>
</evidence>
<dbReference type="GO" id="GO:0008170">
    <property type="term" value="F:N-methyltransferase activity"/>
    <property type="evidence" value="ECO:0007669"/>
    <property type="project" value="UniProtKB-ARBA"/>
</dbReference>
<sequence>MTISDFSHVPGAPQSTDLPALQQFAEGLRAANYSQEAIATLLGDGAYAALQRDQIVPAQLQIEKLTASTDLSEQEDALALIVSFFLLGNPLTASELDQALNSNSGNAVALLRSLGVAEPNIAETAEPTFRASVDIRPHSADDGVDIWVASDLPAHIRRGILRKDHVLGIGHASRNLAQFIERQATRRALDLGTGCGIQTFHLLSHCEHVTATDISERALGFTAFNLLLNASALGIDPQQQDERVTLKLGSLLEPVQGEKFDLVVSNPPFVITPRCEGEDATSQFTYRDGGMAGDQIVSTLVRQLGTVLNDGGTAQMLGNWEIPGDSEGQKEWDERPRQWVGDSMEAWFIQREELTPEQYAETWLRDSSETADRAAFEASYRRYLLDFSARSVSAIGFGMIWLRRPAKDTTEPLLRRFEEITYPIQQPLGPFMTEAIDLFDSSAHLSDEELLSLHLMVAPDVTEERHTEPGAEHPGVILLREGAGLRRTILESTATAGFVSACDGELSVGQIVGALEALLGWDGDSERQELLGHIRELILKGFLRIDAGN</sequence>
<evidence type="ECO:0000313" key="7">
    <source>
        <dbReference type="EMBL" id="QNV40336.1"/>
    </source>
</evidence>
<protein>
    <submittedName>
        <fullName evidence="7">Methyltransferase</fullName>
    </submittedName>
</protein>
<dbReference type="GO" id="GO:0008757">
    <property type="term" value="F:S-adenosylmethionine-dependent methyltransferase activity"/>
    <property type="evidence" value="ECO:0007669"/>
    <property type="project" value="TreeGrafter"/>
</dbReference>
<reference evidence="7 8" key="1">
    <citation type="submission" date="2020-09" db="EMBL/GenBank/DDBJ databases">
        <title>Investigation of environmental microbe.</title>
        <authorList>
            <person name="Ou Y."/>
            <person name="Kang Q."/>
        </authorList>
    </citation>
    <scope>NUCLEOTIDE SEQUENCE [LARGE SCALE GENOMIC DNA]</scope>
    <source>
        <strain evidence="7 8">KJZ-9</strain>
    </source>
</reference>
<dbReference type="GO" id="GO:0008276">
    <property type="term" value="F:protein methyltransferase activity"/>
    <property type="evidence" value="ECO:0007669"/>
    <property type="project" value="TreeGrafter"/>
</dbReference>
<accession>A0A7H2BKZ0</accession>
<dbReference type="SUPFAM" id="SSF53335">
    <property type="entry name" value="S-adenosyl-L-methionine-dependent methyltransferases"/>
    <property type="match status" value="1"/>
</dbReference>
<dbReference type="PROSITE" id="PS00092">
    <property type="entry name" value="N6_MTASE"/>
    <property type="match status" value="1"/>
</dbReference>
<evidence type="ECO:0000259" key="5">
    <source>
        <dbReference type="Pfam" id="PF05175"/>
    </source>
</evidence>
<dbReference type="PANTHER" id="PTHR45875">
    <property type="entry name" value="METHYLTRANSFERASE N6AMT1"/>
    <property type="match status" value="1"/>
</dbReference>